<feature type="region of interest" description="Disordered" evidence="1">
    <location>
        <begin position="1"/>
        <end position="320"/>
    </location>
</feature>
<feature type="compositionally biased region" description="Basic and acidic residues" evidence="1">
    <location>
        <begin position="71"/>
        <end position="86"/>
    </location>
</feature>
<feature type="compositionally biased region" description="Basic and acidic residues" evidence="1">
    <location>
        <begin position="101"/>
        <end position="123"/>
    </location>
</feature>
<reference evidence="2" key="1">
    <citation type="submission" date="2020-02" db="EMBL/GenBank/DDBJ databases">
        <authorList>
            <person name="Meier V. D."/>
        </authorList>
    </citation>
    <scope>NUCLEOTIDE SEQUENCE</scope>
    <source>
        <strain evidence="2">AVDCRST_MAG79</strain>
    </source>
</reference>
<evidence type="ECO:0000256" key="1">
    <source>
        <dbReference type="SAM" id="MobiDB-lite"/>
    </source>
</evidence>
<feature type="compositionally biased region" description="Basic residues" evidence="1">
    <location>
        <begin position="188"/>
        <end position="200"/>
    </location>
</feature>
<organism evidence="2">
    <name type="scientific">uncultured Thermoleophilia bacterium</name>
    <dbReference type="NCBI Taxonomy" id="1497501"/>
    <lineage>
        <taxon>Bacteria</taxon>
        <taxon>Bacillati</taxon>
        <taxon>Actinomycetota</taxon>
        <taxon>Thermoleophilia</taxon>
        <taxon>environmental samples</taxon>
    </lineage>
</organism>
<name>A0A6J4UF70_9ACTN</name>
<feature type="compositionally biased region" description="Basic and acidic residues" evidence="1">
    <location>
        <begin position="295"/>
        <end position="305"/>
    </location>
</feature>
<sequence>GAPGPDDFRGARPRAGVRLGRGAGGLRRPARRPGLPARERADVRRRRARDDPGADDARRARRAGRPGALDRPADDRRRDRGPERQGPRGRRAARRRLAAPRQEDRAEDGQPEAVRRRDPLEHGHVRHRARGHRQDVPGDRPGRGGARRPRGVAHHPHPAGRRGGGAARLSPWRSDGQDRPVPATAVRRAARHARRRARHVVHGEGRRRGRPSRVHARPDAQRQLHHPRRGAEHVARADADVPDPARFRLEDRRHGGRDADRPPARAALGPDRRAQRPAGRARHLLHPLRPRRRGPAQDRAADRRGLSPAGGAPSRRPTGI</sequence>
<feature type="compositionally biased region" description="Basic residues" evidence="1">
    <location>
        <begin position="279"/>
        <end position="294"/>
    </location>
</feature>
<feature type="compositionally biased region" description="Basic residues" evidence="1">
    <location>
        <begin position="87"/>
        <end position="98"/>
    </location>
</feature>
<dbReference type="EMBL" id="CADCWC010000389">
    <property type="protein sequence ID" value="CAA9549163.1"/>
    <property type="molecule type" value="Genomic_DNA"/>
</dbReference>
<dbReference type="AlphaFoldDB" id="A0A6J4UF70"/>
<feature type="compositionally biased region" description="Basic and acidic residues" evidence="1">
    <location>
        <begin position="229"/>
        <end position="263"/>
    </location>
</feature>
<evidence type="ECO:0000313" key="2">
    <source>
        <dbReference type="EMBL" id="CAA9549163.1"/>
    </source>
</evidence>
<feature type="compositionally biased region" description="Basic and acidic residues" evidence="1">
    <location>
        <begin position="37"/>
        <end position="58"/>
    </location>
</feature>
<gene>
    <name evidence="2" type="ORF">AVDCRST_MAG79-2552</name>
</gene>
<protein>
    <submittedName>
        <fullName evidence="2">Phosphate starvation-inducible protein PhoH, predicted ATPase</fullName>
    </submittedName>
</protein>
<feature type="compositionally biased region" description="Basic and acidic residues" evidence="1">
    <location>
        <begin position="132"/>
        <end position="142"/>
    </location>
</feature>
<feature type="non-terminal residue" evidence="2">
    <location>
        <position position="1"/>
    </location>
</feature>
<feature type="non-terminal residue" evidence="2">
    <location>
        <position position="320"/>
    </location>
</feature>
<accession>A0A6J4UF70</accession>
<proteinExistence type="predicted"/>
<feature type="compositionally biased region" description="Basic residues" evidence="1">
    <location>
        <begin position="145"/>
        <end position="160"/>
    </location>
</feature>
<feature type="compositionally biased region" description="Basic and acidic residues" evidence="1">
    <location>
        <begin position="1"/>
        <end position="10"/>
    </location>
</feature>